<dbReference type="EMBL" id="FOVI01000019">
    <property type="protein sequence ID" value="SFO07427.1"/>
    <property type="molecule type" value="Genomic_DNA"/>
</dbReference>
<sequence length="180" mass="21985">MTRQADDILYIDNKKIYLNNFILEDYFDEFPEKRPVNNFVSTAMWRGYIAEFEIRDNQLFVLNRDYNLGDLFPNNGKYDWYSGLIRIDDFRDEFDLEPINGIFEYLEILDGNFIQRRIFTYEELQDFKKEQYEYFLLSEEIETVYEFWRKNNENGVVNKENLNTIIAENIMTLTKRVYVK</sequence>
<dbReference type="OrthoDB" id="1438245at2"/>
<dbReference type="STRING" id="913024.SAMN05421741_11921"/>
<dbReference type="Proteomes" id="UP000199036">
    <property type="component" value="Unassembled WGS sequence"/>
</dbReference>
<organism evidence="1 2">
    <name type="scientific">Paenimyroides ummariense</name>
    <dbReference type="NCBI Taxonomy" id="913024"/>
    <lineage>
        <taxon>Bacteria</taxon>
        <taxon>Pseudomonadati</taxon>
        <taxon>Bacteroidota</taxon>
        <taxon>Flavobacteriia</taxon>
        <taxon>Flavobacteriales</taxon>
        <taxon>Flavobacteriaceae</taxon>
        <taxon>Paenimyroides</taxon>
    </lineage>
</organism>
<name>A0A1I5E7I9_9FLAO</name>
<evidence type="ECO:0000313" key="1">
    <source>
        <dbReference type="EMBL" id="SFO07427.1"/>
    </source>
</evidence>
<evidence type="ECO:0000313" key="2">
    <source>
        <dbReference type="Proteomes" id="UP000199036"/>
    </source>
</evidence>
<dbReference type="RefSeq" id="WP_091524848.1">
    <property type="nucleotide sequence ID" value="NZ_FOVI01000019.1"/>
</dbReference>
<proteinExistence type="predicted"/>
<reference evidence="2" key="1">
    <citation type="submission" date="2016-10" db="EMBL/GenBank/DDBJ databases">
        <authorList>
            <person name="Varghese N."/>
            <person name="Submissions S."/>
        </authorList>
    </citation>
    <scope>NUCLEOTIDE SEQUENCE [LARGE SCALE GENOMIC DNA]</scope>
    <source>
        <strain evidence="2">DS-12</strain>
    </source>
</reference>
<protein>
    <submittedName>
        <fullName evidence="1">Uncharacterized protein</fullName>
    </submittedName>
</protein>
<gene>
    <name evidence="1" type="ORF">SAMN05421741_11921</name>
</gene>
<dbReference type="AlphaFoldDB" id="A0A1I5E7I9"/>
<keyword evidence="2" id="KW-1185">Reference proteome</keyword>
<accession>A0A1I5E7I9</accession>